<name>A0A6I3T3R9_9BURK</name>
<dbReference type="InterPro" id="IPR006597">
    <property type="entry name" value="Sel1-like"/>
</dbReference>
<evidence type="ECO:0000256" key="2">
    <source>
        <dbReference type="ARBA" id="ARBA00022692"/>
    </source>
</evidence>
<dbReference type="Pfam" id="PF03544">
    <property type="entry name" value="TonB_C"/>
    <property type="match status" value="1"/>
</dbReference>
<comment type="subcellular location">
    <subcellularLocation>
        <location evidence="1">Membrane</location>
        <topology evidence="1">Single-pass membrane protein</topology>
    </subcellularLocation>
</comment>
<feature type="signal peptide" evidence="5">
    <location>
        <begin position="1"/>
        <end position="25"/>
    </location>
</feature>
<accession>A0A6I3T3R9</accession>
<sequence>MNKPAFIKAGLVLAMSAIGHSTLHAAAPDAAGAALMRDLAVCAKPAWPAAALARGVTGKTTLALRIDGDGDVIDARIDVSSGHADLDQAAVAGVRGCHFHGFAAATTAEARSAWKKMQFVWTLPTGSALPAAELAALMAKAEGGDAAAQVRLGWWYQAGVHGTLDLAQAEAWYRRAADAGNPQGQVQLGKLLQSGPEPRPEEAVEWLRRAARAGDVTAQGELARTYLSGAGVVRDAGEGLHWMTQAAASGKAMYQVAAGVEMLRQAGDDADRAAAVDWLAKAAAQDDPYGKLFLAHSLASGQGIVRDDGRAVELYRSTVGRTAGQAEVALGSMLEEGRGVPADPAAAAALYRQAMAVPHGPDFYRYGRLLATGTGVAQDRAAAIDVLLQGANLADCNAMRLLGQLYLEGGERAERAEKAYGWIGRGIYCRARAGLPLSD</sequence>
<dbReference type="InterPro" id="IPR037682">
    <property type="entry name" value="TonB_C"/>
</dbReference>
<dbReference type="InterPro" id="IPR006260">
    <property type="entry name" value="TonB/TolA_C"/>
</dbReference>
<dbReference type="Gene3D" id="3.30.1150.10">
    <property type="match status" value="1"/>
</dbReference>
<dbReference type="GO" id="GO:0016020">
    <property type="term" value="C:membrane"/>
    <property type="evidence" value="ECO:0007669"/>
    <property type="project" value="UniProtKB-SubCell"/>
</dbReference>
<proteinExistence type="predicted"/>
<keyword evidence="3" id="KW-1133">Transmembrane helix</keyword>
<dbReference type="InterPro" id="IPR050767">
    <property type="entry name" value="Sel1_AlgK"/>
</dbReference>
<dbReference type="InterPro" id="IPR011990">
    <property type="entry name" value="TPR-like_helical_dom_sf"/>
</dbReference>
<reference evidence="10" key="2">
    <citation type="journal article" date="2019" name="Int. J. Syst. Evol. Microbiol.">
        <title>The Global Catalogue of Microorganisms (GCM) 10K type strain sequencing project: providing services to taxonomists for standard genome sequencing and annotation.</title>
        <authorList>
            <consortium name="The Broad Institute Genomics Platform"/>
            <consortium name="The Broad Institute Genome Sequencing Center for Infectious Disease"/>
            <person name="Wu L."/>
            <person name="Ma J."/>
        </authorList>
    </citation>
    <scope>NUCLEOTIDE SEQUENCE [LARGE SCALE GENOMIC DNA]</scope>
    <source>
        <strain evidence="10">CGMCC 1.15931</strain>
    </source>
</reference>
<evidence type="ECO:0000259" key="6">
    <source>
        <dbReference type="PROSITE" id="PS52015"/>
    </source>
</evidence>
<reference evidence="7" key="4">
    <citation type="submission" date="2024-05" db="EMBL/GenBank/DDBJ databases">
        <authorList>
            <person name="Sun Q."/>
            <person name="Zhou Y."/>
        </authorList>
    </citation>
    <scope>NUCLEOTIDE SEQUENCE</scope>
    <source>
        <strain evidence="7">CGMCC 1.15931</strain>
    </source>
</reference>
<keyword evidence="5" id="KW-0732">Signal</keyword>
<dbReference type="Gene3D" id="1.25.40.10">
    <property type="entry name" value="Tetratricopeptide repeat domain"/>
    <property type="match status" value="1"/>
</dbReference>
<evidence type="ECO:0000256" key="1">
    <source>
        <dbReference type="ARBA" id="ARBA00004167"/>
    </source>
</evidence>
<evidence type="ECO:0000313" key="9">
    <source>
        <dbReference type="Proteomes" id="UP000430634"/>
    </source>
</evidence>
<reference evidence="7" key="1">
    <citation type="journal article" date="2014" name="Int. J. Syst. Evol. Microbiol.">
        <title>Complete genome of a new Firmicutes species belonging to the dominant human colonic microbiota ('Ruminococcus bicirculans') reveals two chromosomes and a selective capacity to utilize plant glucans.</title>
        <authorList>
            <consortium name="NISC Comparative Sequencing Program"/>
            <person name="Wegmann U."/>
            <person name="Louis P."/>
            <person name="Goesmann A."/>
            <person name="Henrissat B."/>
            <person name="Duncan S.H."/>
            <person name="Flint H.J."/>
        </authorList>
    </citation>
    <scope>NUCLEOTIDE SEQUENCE</scope>
    <source>
        <strain evidence="7">CGMCC 1.15931</strain>
    </source>
</reference>
<dbReference type="PANTHER" id="PTHR11102:SF160">
    <property type="entry name" value="ERAD-ASSOCIATED E3 UBIQUITIN-PROTEIN LIGASE COMPONENT HRD3"/>
    <property type="match status" value="1"/>
</dbReference>
<dbReference type="SMART" id="SM00671">
    <property type="entry name" value="SEL1"/>
    <property type="match status" value="6"/>
</dbReference>
<dbReference type="RefSeq" id="WP_155472650.1">
    <property type="nucleotide sequence ID" value="NZ_BMKG01000018.1"/>
</dbReference>
<gene>
    <name evidence="7" type="ORF">GCM10011572_38960</name>
    <name evidence="8" type="ORF">GM672_21870</name>
</gene>
<dbReference type="SUPFAM" id="SSF74653">
    <property type="entry name" value="TolA/TonB C-terminal domain"/>
    <property type="match status" value="1"/>
</dbReference>
<dbReference type="AlphaFoldDB" id="A0A6I3T3R9"/>
<dbReference type="NCBIfam" id="TIGR01352">
    <property type="entry name" value="tonB_Cterm"/>
    <property type="match status" value="1"/>
</dbReference>
<dbReference type="Proteomes" id="UP000430634">
    <property type="component" value="Unassembled WGS sequence"/>
</dbReference>
<dbReference type="EMBL" id="WNKZ01000082">
    <property type="protein sequence ID" value="MTV55376.1"/>
    <property type="molecule type" value="Genomic_DNA"/>
</dbReference>
<keyword evidence="4" id="KW-0472">Membrane</keyword>
<feature type="domain" description="TonB C-terminal" evidence="6">
    <location>
        <begin position="32"/>
        <end position="130"/>
    </location>
</feature>
<dbReference type="SUPFAM" id="SSF81901">
    <property type="entry name" value="HCP-like"/>
    <property type="match status" value="2"/>
</dbReference>
<comment type="caution">
    <text evidence="8">The sequence shown here is derived from an EMBL/GenBank/DDBJ whole genome shotgun (WGS) entry which is preliminary data.</text>
</comment>
<keyword evidence="2" id="KW-0812">Transmembrane</keyword>
<evidence type="ECO:0000256" key="4">
    <source>
        <dbReference type="ARBA" id="ARBA00023136"/>
    </source>
</evidence>
<protein>
    <submittedName>
        <fullName evidence="8">TonB family protein</fullName>
    </submittedName>
</protein>
<keyword evidence="10" id="KW-1185">Reference proteome</keyword>
<evidence type="ECO:0000256" key="5">
    <source>
        <dbReference type="SAM" id="SignalP"/>
    </source>
</evidence>
<dbReference type="OrthoDB" id="8769760at2"/>
<dbReference type="Pfam" id="PF08238">
    <property type="entry name" value="Sel1"/>
    <property type="match status" value="8"/>
</dbReference>
<dbReference type="PROSITE" id="PS52015">
    <property type="entry name" value="TONB_CTD"/>
    <property type="match status" value="1"/>
</dbReference>
<evidence type="ECO:0000313" key="8">
    <source>
        <dbReference type="EMBL" id="MTV55376.1"/>
    </source>
</evidence>
<dbReference type="GO" id="GO:0055085">
    <property type="term" value="P:transmembrane transport"/>
    <property type="evidence" value="ECO:0007669"/>
    <property type="project" value="InterPro"/>
</dbReference>
<evidence type="ECO:0000256" key="3">
    <source>
        <dbReference type="ARBA" id="ARBA00022989"/>
    </source>
</evidence>
<evidence type="ECO:0000313" key="10">
    <source>
        <dbReference type="Proteomes" id="UP000622638"/>
    </source>
</evidence>
<reference evidence="8 9" key="3">
    <citation type="submission" date="2019-11" db="EMBL/GenBank/DDBJ databases">
        <title>Type strains purchased from KCTC, JCM and DSMZ.</title>
        <authorList>
            <person name="Lu H."/>
        </authorList>
    </citation>
    <scope>NUCLEOTIDE SEQUENCE [LARGE SCALE GENOMIC DNA]</scope>
    <source>
        <strain evidence="8 9">KCTC 52429</strain>
    </source>
</reference>
<dbReference type="PANTHER" id="PTHR11102">
    <property type="entry name" value="SEL-1-LIKE PROTEIN"/>
    <property type="match status" value="1"/>
</dbReference>
<evidence type="ECO:0000313" key="7">
    <source>
        <dbReference type="EMBL" id="GGC13783.1"/>
    </source>
</evidence>
<dbReference type="EMBL" id="BMKG01000018">
    <property type="protein sequence ID" value="GGC13783.1"/>
    <property type="molecule type" value="Genomic_DNA"/>
</dbReference>
<feature type="chain" id="PRO_5026202858" evidence="5">
    <location>
        <begin position="26"/>
        <end position="439"/>
    </location>
</feature>
<dbReference type="Proteomes" id="UP000622638">
    <property type="component" value="Unassembled WGS sequence"/>
</dbReference>
<organism evidence="8 9">
    <name type="scientific">Pseudoduganella buxea</name>
    <dbReference type="NCBI Taxonomy" id="1949069"/>
    <lineage>
        <taxon>Bacteria</taxon>
        <taxon>Pseudomonadati</taxon>
        <taxon>Pseudomonadota</taxon>
        <taxon>Betaproteobacteria</taxon>
        <taxon>Burkholderiales</taxon>
        <taxon>Oxalobacteraceae</taxon>
        <taxon>Telluria group</taxon>
        <taxon>Pseudoduganella</taxon>
    </lineage>
</organism>